<gene>
    <name evidence="3" type="ORF">D7294_03615</name>
</gene>
<dbReference type="Pfam" id="PF00144">
    <property type="entry name" value="Beta-lactamase"/>
    <property type="match status" value="1"/>
</dbReference>
<evidence type="ECO:0000313" key="3">
    <source>
        <dbReference type="EMBL" id="RKN45579.1"/>
    </source>
</evidence>
<reference evidence="3 4" key="1">
    <citation type="journal article" date="2014" name="Int. J. Syst. Evol. Microbiol.">
        <title>Streptomyces hoynatensis sp. nov., isolated from deep marine sediment.</title>
        <authorList>
            <person name="Veyisoglu A."/>
            <person name="Sahin N."/>
        </authorList>
    </citation>
    <scope>NUCLEOTIDE SEQUENCE [LARGE SCALE GENOMIC DNA]</scope>
    <source>
        <strain evidence="3 4">KCTC 29097</strain>
    </source>
</reference>
<dbReference type="GO" id="GO:0016787">
    <property type="term" value="F:hydrolase activity"/>
    <property type="evidence" value="ECO:0007669"/>
    <property type="project" value="UniProtKB-KW"/>
</dbReference>
<dbReference type="InterPro" id="IPR012338">
    <property type="entry name" value="Beta-lactam/transpept-like"/>
</dbReference>
<dbReference type="EMBL" id="RBAL01000002">
    <property type="protein sequence ID" value="RKN45579.1"/>
    <property type="molecule type" value="Genomic_DNA"/>
</dbReference>
<proteinExistence type="predicted"/>
<feature type="chain" id="PRO_5017456366" evidence="1">
    <location>
        <begin position="29"/>
        <end position="396"/>
    </location>
</feature>
<dbReference type="PANTHER" id="PTHR46825:SF7">
    <property type="entry name" value="D-ALANYL-D-ALANINE CARBOXYPEPTIDASE"/>
    <property type="match status" value="1"/>
</dbReference>
<dbReference type="Proteomes" id="UP000272474">
    <property type="component" value="Unassembled WGS sequence"/>
</dbReference>
<protein>
    <submittedName>
        <fullName evidence="3">Class A beta-lactamase-related serine hydrolase</fullName>
    </submittedName>
</protein>
<name>A0A3A9ZBU0_9ACTN</name>
<dbReference type="InterPro" id="IPR050491">
    <property type="entry name" value="AmpC-like"/>
</dbReference>
<comment type="caution">
    <text evidence="3">The sequence shown here is derived from an EMBL/GenBank/DDBJ whole genome shotgun (WGS) entry which is preliminary data.</text>
</comment>
<dbReference type="PANTHER" id="PTHR46825">
    <property type="entry name" value="D-ALANYL-D-ALANINE-CARBOXYPEPTIDASE/ENDOPEPTIDASE AMPH"/>
    <property type="match status" value="1"/>
</dbReference>
<feature type="signal peptide" evidence="1">
    <location>
        <begin position="1"/>
        <end position="28"/>
    </location>
</feature>
<feature type="domain" description="Beta-lactamase-related" evidence="2">
    <location>
        <begin position="52"/>
        <end position="374"/>
    </location>
</feature>
<dbReference type="SUPFAM" id="SSF56601">
    <property type="entry name" value="beta-lactamase/transpeptidase-like"/>
    <property type="match status" value="1"/>
</dbReference>
<keyword evidence="4" id="KW-1185">Reference proteome</keyword>
<keyword evidence="1" id="KW-0732">Signal</keyword>
<evidence type="ECO:0000256" key="1">
    <source>
        <dbReference type="SAM" id="SignalP"/>
    </source>
</evidence>
<evidence type="ECO:0000259" key="2">
    <source>
        <dbReference type="Pfam" id="PF00144"/>
    </source>
</evidence>
<accession>A0A3A9ZBU0</accession>
<keyword evidence="3" id="KW-0378">Hydrolase</keyword>
<dbReference type="OrthoDB" id="5177574at2"/>
<dbReference type="InterPro" id="IPR001466">
    <property type="entry name" value="Beta-lactam-related"/>
</dbReference>
<dbReference type="AlphaFoldDB" id="A0A3A9ZBU0"/>
<sequence length="396" mass="42397">MRPATTARTTSRVAATALVTLLAGVALAATPAVARPAGQDPLRHQAEAIRDTGAVGVVAESATAGGRRHHAAAGLADTAGGRAARPGDVFRIGSSTKTFTATVMLQLEAEGLLSLDDTVESHLPGVVSGNGNDGRAISLRDLLQRTSGLYDYLNDLPTLTGPEGFEENRLRHFEPRELVDMAMRHESTGEPGTWKYSNTNYILAGMIIEETTGRSWQTEVTERIIEPLHLEHTYAPADQPFLPTHHLNGYSAFHTEGTPLDVTVWNPSAAGAAGAMVSNTEDLTTFYQALFGGDLLPARQLAEMTRTTPAPGTDAPDRSYGLGLYHDTLPCGGGYWSHPGDVVGYATRNGISEDGQRIVVVEFTGDGDYRNDTTEQATDALIRGRLCATEAERWRS</sequence>
<dbReference type="RefSeq" id="WP_120675424.1">
    <property type="nucleotide sequence ID" value="NZ_RBAL01000002.1"/>
</dbReference>
<dbReference type="Gene3D" id="3.40.710.10">
    <property type="entry name" value="DD-peptidase/beta-lactamase superfamily"/>
    <property type="match status" value="1"/>
</dbReference>
<evidence type="ECO:0000313" key="4">
    <source>
        <dbReference type="Proteomes" id="UP000272474"/>
    </source>
</evidence>
<organism evidence="3 4">
    <name type="scientific">Streptomyces hoynatensis</name>
    <dbReference type="NCBI Taxonomy" id="1141874"/>
    <lineage>
        <taxon>Bacteria</taxon>
        <taxon>Bacillati</taxon>
        <taxon>Actinomycetota</taxon>
        <taxon>Actinomycetes</taxon>
        <taxon>Kitasatosporales</taxon>
        <taxon>Streptomycetaceae</taxon>
        <taxon>Streptomyces</taxon>
    </lineage>
</organism>